<dbReference type="PANTHER" id="PTHR45138">
    <property type="entry name" value="REGULATORY COMPONENTS OF SENSORY TRANSDUCTION SYSTEM"/>
    <property type="match status" value="1"/>
</dbReference>
<dbReference type="SMART" id="SM00065">
    <property type="entry name" value="GAF"/>
    <property type="match status" value="3"/>
</dbReference>
<dbReference type="Pfam" id="PF13185">
    <property type="entry name" value="GAF_2"/>
    <property type="match status" value="3"/>
</dbReference>
<dbReference type="InterPro" id="IPR043128">
    <property type="entry name" value="Rev_trsase/Diguanyl_cyclase"/>
</dbReference>
<dbReference type="InterPro" id="IPR029016">
    <property type="entry name" value="GAF-like_dom_sf"/>
</dbReference>
<accession>A0A9C9ELK5</accession>
<comment type="caution">
    <text evidence="2">The sequence shown here is derived from an EMBL/GenBank/DDBJ whole genome shotgun (WGS) entry which is preliminary data.</text>
</comment>
<dbReference type="EMBL" id="DRIG01000032">
    <property type="protein sequence ID" value="HEC78109.1"/>
    <property type="molecule type" value="Genomic_DNA"/>
</dbReference>
<dbReference type="Proteomes" id="UP000885826">
    <property type="component" value="Unassembled WGS sequence"/>
</dbReference>
<proteinExistence type="predicted"/>
<dbReference type="CDD" id="cd01949">
    <property type="entry name" value="GGDEF"/>
    <property type="match status" value="1"/>
</dbReference>
<evidence type="ECO:0000313" key="3">
    <source>
        <dbReference type="Proteomes" id="UP000885826"/>
    </source>
</evidence>
<dbReference type="SUPFAM" id="SSF55781">
    <property type="entry name" value="GAF domain-like"/>
    <property type="match status" value="3"/>
</dbReference>
<dbReference type="InterPro" id="IPR000160">
    <property type="entry name" value="GGDEF_dom"/>
</dbReference>
<dbReference type="FunFam" id="3.30.70.270:FF:000001">
    <property type="entry name" value="Diguanylate cyclase domain protein"/>
    <property type="match status" value="1"/>
</dbReference>
<dbReference type="NCBIfam" id="TIGR00254">
    <property type="entry name" value="GGDEF"/>
    <property type="match status" value="1"/>
</dbReference>
<dbReference type="Gene3D" id="3.30.70.270">
    <property type="match status" value="1"/>
</dbReference>
<dbReference type="InterPro" id="IPR029787">
    <property type="entry name" value="Nucleotide_cyclase"/>
</dbReference>
<protein>
    <submittedName>
        <fullName evidence="2">GGDEF domain-containing protein</fullName>
    </submittedName>
</protein>
<dbReference type="PANTHER" id="PTHR45138:SF9">
    <property type="entry name" value="DIGUANYLATE CYCLASE DGCM-RELATED"/>
    <property type="match status" value="1"/>
</dbReference>
<dbReference type="SMART" id="SM00267">
    <property type="entry name" value="GGDEF"/>
    <property type="match status" value="1"/>
</dbReference>
<dbReference type="Pfam" id="PF00990">
    <property type="entry name" value="GGDEF"/>
    <property type="match status" value="1"/>
</dbReference>
<evidence type="ECO:0000259" key="1">
    <source>
        <dbReference type="PROSITE" id="PS50887"/>
    </source>
</evidence>
<dbReference type="InterPro" id="IPR050469">
    <property type="entry name" value="Diguanylate_Cyclase"/>
</dbReference>
<feature type="domain" description="GGDEF" evidence="1">
    <location>
        <begin position="538"/>
        <end position="666"/>
    </location>
</feature>
<organism evidence="2 3">
    <name type="scientific">candidate division WOR-3 bacterium</name>
    <dbReference type="NCBI Taxonomy" id="2052148"/>
    <lineage>
        <taxon>Bacteria</taxon>
        <taxon>Bacteria division WOR-3</taxon>
    </lineage>
</organism>
<evidence type="ECO:0000313" key="2">
    <source>
        <dbReference type="EMBL" id="HEC78109.1"/>
    </source>
</evidence>
<dbReference type="AlphaFoldDB" id="A0A9C9ELK5"/>
<dbReference type="PROSITE" id="PS50887">
    <property type="entry name" value="GGDEF"/>
    <property type="match status" value="1"/>
</dbReference>
<gene>
    <name evidence="2" type="ORF">ENI34_03080</name>
</gene>
<name>A0A9C9ELK5_UNCW3</name>
<reference evidence="2" key="1">
    <citation type="journal article" date="2020" name="mSystems">
        <title>Genome- and Community-Level Interaction Insights into Carbon Utilization and Element Cycling Functions of Hydrothermarchaeota in Hydrothermal Sediment.</title>
        <authorList>
            <person name="Zhou Z."/>
            <person name="Liu Y."/>
            <person name="Xu W."/>
            <person name="Pan J."/>
            <person name="Luo Z.H."/>
            <person name="Li M."/>
        </authorList>
    </citation>
    <scope>NUCLEOTIDE SEQUENCE</scope>
    <source>
        <strain evidence="2">HyVt-388</strain>
    </source>
</reference>
<sequence>MSEGKLYKSLAAITGSLLEQRGLDSVFDAITKHACSFFNASASSIMLFDENNEYLTIARSYNLSPEYLKVVKVYKDQEVAGKVCQSKKPRFIKDVIKLFKDIGDDFTVEWASKEGLASLVCAPLLLKDEPIGCLNIYYRQMQETFEQENALDFFTRMAALSIEYSKLIQQTEEKTKILTILEEVGLVLTSSFDINEIMVVFLPTAVLITKTDAGSLLLIDETKRTAVDLFKYKKGTDIPRRYKPTTHLVDGISAEIMRTKKPVIIPDLRSYERSHNMENNEKERAATAGIPLIARGKMIGILYVDSFKPRNFTKSEIDYLTILCSQAAIALDNTRLYKKISREAKEMSLLYEISQTFISTLNFDQLLKNILQRLKETFGYLNLAIMLVDEEKQELYPRSYINYPEHIKSLRFRIGKDGITGHVAATKKIYYAPDVSKDPFYRAGVEEAKSEVCFPLMLGEQLIGVLDVESPEINGFTKEDINMLAGLSAQIAIALDNSRLYEEARKLSQTDPLTNLPNRRSFDMFIDAEIRRSVRYHRPFSILMIDYDDFKYYNDTFGHPAGDKILKKFSQLMKEIIRDVDFLGRYGGDEFIAVLPETDSTFALEVAERMRRKIEMQNIEPRVTLSIGIATFPSDSNEKDTLIKLADQACYEAKQLGGNCVNFASKRKE</sequence>
<dbReference type="SUPFAM" id="SSF55073">
    <property type="entry name" value="Nucleotide cyclase"/>
    <property type="match status" value="1"/>
</dbReference>
<dbReference type="Gene3D" id="3.30.450.40">
    <property type="match status" value="3"/>
</dbReference>
<dbReference type="GO" id="GO:0052621">
    <property type="term" value="F:diguanylate cyclase activity"/>
    <property type="evidence" value="ECO:0007669"/>
    <property type="project" value="TreeGrafter"/>
</dbReference>
<dbReference type="InterPro" id="IPR003018">
    <property type="entry name" value="GAF"/>
</dbReference>